<dbReference type="EC" id="2.4.1.-" evidence="11"/>
<dbReference type="InterPro" id="IPR013785">
    <property type="entry name" value="Aldolase_TIM"/>
</dbReference>
<keyword evidence="6 11" id="KW-0812">Transmembrane</keyword>
<evidence type="ECO:0000256" key="7">
    <source>
        <dbReference type="ARBA" id="ARBA00022824"/>
    </source>
</evidence>
<feature type="transmembrane region" description="Helical" evidence="11">
    <location>
        <begin position="213"/>
        <end position="242"/>
    </location>
</feature>
<evidence type="ECO:0000256" key="3">
    <source>
        <dbReference type="ARBA" id="ARBA00022502"/>
    </source>
</evidence>
<dbReference type="AlphaFoldDB" id="A0A397J804"/>
<feature type="domain" description="DUS-like FMN-binding" evidence="12">
    <location>
        <begin position="490"/>
        <end position="548"/>
    </location>
</feature>
<keyword evidence="9 11" id="KW-0472">Membrane</keyword>
<evidence type="ECO:0000259" key="12">
    <source>
        <dbReference type="Pfam" id="PF01207"/>
    </source>
</evidence>
<dbReference type="GO" id="GO:0000026">
    <property type="term" value="F:alpha-1,2-mannosyltransferase activity"/>
    <property type="evidence" value="ECO:0007669"/>
    <property type="project" value="TreeGrafter"/>
</dbReference>
<evidence type="ECO:0000313" key="14">
    <source>
        <dbReference type="Proteomes" id="UP000266861"/>
    </source>
</evidence>
<feature type="transmembrane region" description="Helical" evidence="11">
    <location>
        <begin position="561"/>
        <end position="578"/>
    </location>
</feature>
<name>A0A397J804_9GLOM</name>
<dbReference type="InterPro" id="IPR035587">
    <property type="entry name" value="DUS-like_FMN-bd"/>
</dbReference>
<sequence length="781" mass="90887">MIEFIISSIRRLYFRFITMSYDWNKVMLYFALCVIRLLCAMLPGYIHPDEFFQSPEIMGESVLGFEVFKPWEFEQSPQCRSIVIPMLTIGLPFKILKILNSWNPRFQNLEVINSRSIFMTERFSFFCLSFVIDYVSYTIANSYYPRNTIQSLLVFASSYALLIFHTRSFSNTVESILLALCFIIYIKGTIPYIPLKRKLGEPSVREEFLSNYAFLLGFLMALGCFTRITFILYAFPIGLAFLHHIFISTRVQQRNWTDKFLEMMPACLGFVLTTIFCVLADSLYFGSLIITLDNIALTKEHIFILLNNPMRILEIGWKGNLLFTPLNNLAYNINSDNLAEHGLHPRYLHIINFVLLFGPLVLLTMKDLNASFTYMRFKAKSKYKTVIIYSGLCGLLLLSIIPHQEPRFLLPLLVPVIIVPSDRLQKLPKLFWVAWAIFNLIFVVLYGGLHQAGIIPIIQKLQYQSLGFKNCEISEEYVQCNFGKRFVRPGNGDVLGYTDYYKHLENHNVDGIMIARGALIKPWIFDEIKSKRHYDISSKERFEILEKFCNYGLEHWGSDSIVAWAIFNLIFVVLYGGLHQAGIIPIIQKLQYQSLGFKNCEISEEYVQCNFGKRFVRPVRNWSESFTTNVVFYKTYMPPRHLFGYPKTWRNTNIQLNIYDLAGKSIQNLEELLLQQVAPKRNLIEPYNSGHIVFQQRLSNNVTLRQYERTLLVTPSTTDLSSLFIENHSSESDEEQKTEFSESNKFGLVLIDQQWPHLNLDQFDRVFSNGMFLNVYAFTKE</sequence>
<feature type="transmembrane region" description="Helical" evidence="11">
    <location>
        <begin position="347"/>
        <end position="365"/>
    </location>
</feature>
<dbReference type="GO" id="GO:0005789">
    <property type="term" value="C:endoplasmic reticulum membrane"/>
    <property type="evidence" value="ECO:0007669"/>
    <property type="project" value="UniProtKB-SubCell"/>
</dbReference>
<dbReference type="Proteomes" id="UP000266861">
    <property type="component" value="Unassembled WGS sequence"/>
</dbReference>
<feature type="transmembrane region" description="Helical" evidence="11">
    <location>
        <begin position="430"/>
        <end position="449"/>
    </location>
</feature>
<keyword evidence="8 11" id="KW-1133">Transmembrane helix</keyword>
<evidence type="ECO:0000256" key="4">
    <source>
        <dbReference type="ARBA" id="ARBA00022676"/>
    </source>
</evidence>
<dbReference type="Gene3D" id="3.20.20.70">
    <property type="entry name" value="Aldolase class I"/>
    <property type="match status" value="1"/>
</dbReference>
<evidence type="ECO:0000256" key="10">
    <source>
        <dbReference type="ARBA" id="ARBA00038466"/>
    </source>
</evidence>
<dbReference type="PANTHER" id="PTHR22760:SF3">
    <property type="entry name" value="GPI MANNOSYLTRANSFERASE 4"/>
    <property type="match status" value="1"/>
</dbReference>
<evidence type="ECO:0000256" key="5">
    <source>
        <dbReference type="ARBA" id="ARBA00022679"/>
    </source>
</evidence>
<evidence type="ECO:0000256" key="1">
    <source>
        <dbReference type="ARBA" id="ARBA00004477"/>
    </source>
</evidence>
<feature type="transmembrane region" description="Helical" evidence="11">
    <location>
        <begin position="176"/>
        <end position="193"/>
    </location>
</feature>
<dbReference type="InterPro" id="IPR005599">
    <property type="entry name" value="GPI_mannosylTrfase"/>
</dbReference>
<dbReference type="OrthoDB" id="10066429at2759"/>
<keyword evidence="3" id="KW-0337">GPI-anchor biosynthesis</keyword>
<keyword evidence="5" id="KW-0808">Transferase</keyword>
<feature type="transmembrane region" description="Helical" evidence="11">
    <location>
        <begin position="386"/>
        <end position="403"/>
    </location>
</feature>
<reference evidence="13 14" key="1">
    <citation type="submission" date="2018-08" db="EMBL/GenBank/DDBJ databases">
        <title>Genome and evolution of the arbuscular mycorrhizal fungus Diversispora epigaea (formerly Glomus versiforme) and its bacterial endosymbionts.</title>
        <authorList>
            <person name="Sun X."/>
            <person name="Fei Z."/>
            <person name="Harrison M."/>
        </authorList>
    </citation>
    <scope>NUCLEOTIDE SEQUENCE [LARGE SCALE GENOMIC DNA]</scope>
    <source>
        <strain evidence="13 14">IT104</strain>
    </source>
</reference>
<evidence type="ECO:0000256" key="9">
    <source>
        <dbReference type="ARBA" id="ARBA00023136"/>
    </source>
</evidence>
<dbReference type="STRING" id="1348612.A0A397J804"/>
<comment type="subcellular location">
    <subcellularLocation>
        <location evidence="1 11">Endoplasmic reticulum membrane</location>
        <topology evidence="1 11">Multi-pass membrane protein</topology>
    </subcellularLocation>
</comment>
<evidence type="ECO:0000256" key="8">
    <source>
        <dbReference type="ARBA" id="ARBA00022989"/>
    </source>
</evidence>
<comment type="similarity">
    <text evidence="10">Belongs to the glycosyltransferase 22 family. PIGZ subfamily.</text>
</comment>
<comment type="caution">
    <text evidence="13">The sequence shown here is derived from an EMBL/GenBank/DDBJ whole genome shotgun (WGS) entry which is preliminary data.</text>
</comment>
<evidence type="ECO:0000256" key="6">
    <source>
        <dbReference type="ARBA" id="ARBA00022692"/>
    </source>
</evidence>
<evidence type="ECO:0000256" key="2">
    <source>
        <dbReference type="ARBA" id="ARBA00004687"/>
    </source>
</evidence>
<dbReference type="SUPFAM" id="SSF51395">
    <property type="entry name" value="FMN-linked oxidoreductases"/>
    <property type="match status" value="1"/>
</dbReference>
<keyword evidence="7 11" id="KW-0256">Endoplasmic reticulum</keyword>
<comment type="pathway">
    <text evidence="2">Glycolipid biosynthesis; glycosylphosphatidylinositol-anchor biosynthesis.</text>
</comment>
<dbReference type="GO" id="GO:0006506">
    <property type="term" value="P:GPI anchor biosynthetic process"/>
    <property type="evidence" value="ECO:0007669"/>
    <property type="project" value="UniProtKB-KW"/>
</dbReference>
<accession>A0A397J804</accession>
<dbReference type="EMBL" id="PQFF01000077">
    <property type="protein sequence ID" value="RHZ84469.1"/>
    <property type="molecule type" value="Genomic_DNA"/>
</dbReference>
<evidence type="ECO:0000256" key="11">
    <source>
        <dbReference type="RuleBase" id="RU363075"/>
    </source>
</evidence>
<evidence type="ECO:0000313" key="13">
    <source>
        <dbReference type="EMBL" id="RHZ84469.1"/>
    </source>
</evidence>
<keyword evidence="4 11" id="KW-0328">Glycosyltransferase</keyword>
<protein>
    <recommendedName>
        <fullName evidence="11">Mannosyltransferase</fullName>
        <ecNumber evidence="11">2.4.1.-</ecNumber>
    </recommendedName>
</protein>
<dbReference type="Pfam" id="PF03901">
    <property type="entry name" value="Glyco_transf_22"/>
    <property type="match status" value="1"/>
</dbReference>
<proteinExistence type="inferred from homology"/>
<feature type="transmembrane region" description="Helical" evidence="11">
    <location>
        <begin position="123"/>
        <end position="140"/>
    </location>
</feature>
<dbReference type="Pfam" id="PF01207">
    <property type="entry name" value="Dus"/>
    <property type="match status" value="1"/>
</dbReference>
<feature type="transmembrane region" description="Helical" evidence="11">
    <location>
        <begin position="146"/>
        <end position="164"/>
    </location>
</feature>
<feature type="transmembrane region" description="Helical" evidence="11">
    <location>
        <begin position="82"/>
        <end position="102"/>
    </location>
</feature>
<feature type="transmembrane region" description="Helical" evidence="11">
    <location>
        <begin position="26"/>
        <end position="46"/>
    </location>
</feature>
<dbReference type="PANTHER" id="PTHR22760">
    <property type="entry name" value="GLYCOSYLTRANSFERASE"/>
    <property type="match status" value="1"/>
</dbReference>
<organism evidence="13 14">
    <name type="scientific">Diversispora epigaea</name>
    <dbReference type="NCBI Taxonomy" id="1348612"/>
    <lineage>
        <taxon>Eukaryota</taxon>
        <taxon>Fungi</taxon>
        <taxon>Fungi incertae sedis</taxon>
        <taxon>Mucoromycota</taxon>
        <taxon>Glomeromycotina</taxon>
        <taxon>Glomeromycetes</taxon>
        <taxon>Diversisporales</taxon>
        <taxon>Diversisporaceae</taxon>
        <taxon>Diversispora</taxon>
    </lineage>
</organism>
<keyword evidence="14" id="KW-1185">Reference proteome</keyword>
<feature type="transmembrane region" description="Helical" evidence="11">
    <location>
        <begin position="263"/>
        <end position="285"/>
    </location>
</feature>
<gene>
    <name evidence="13" type="ORF">Glove_81g50</name>
</gene>